<keyword evidence="2" id="KW-0647">Proteasome</keyword>
<name>A0A1S3JGG1_LINAN</name>
<evidence type="ECO:0000313" key="2">
    <source>
        <dbReference type="RefSeq" id="XP_013409231.1"/>
    </source>
</evidence>
<sequence>MTAEILPSESLLSVYNFSGRLKETDVNFHVLKLHDSFMLWIGTEPAKMDDLSMAMPTRFDSMPLGTQVLGESTDLTSTSLAQKLAKKTGKQVFVSFNMAADSELVLRVEERVMEEMMMNPDKF</sequence>
<proteinExistence type="predicted"/>
<dbReference type="AlphaFoldDB" id="A0A1S3JGG1"/>
<reference evidence="2" key="1">
    <citation type="submission" date="2025-08" db="UniProtKB">
        <authorList>
            <consortium name="RefSeq"/>
        </authorList>
    </citation>
    <scope>IDENTIFICATION</scope>
    <source>
        <tissue evidence="2">Gonads</tissue>
    </source>
</reference>
<dbReference type="InterPro" id="IPR032157">
    <property type="entry name" value="PAC4"/>
</dbReference>
<evidence type="ECO:0000313" key="1">
    <source>
        <dbReference type="Proteomes" id="UP000085678"/>
    </source>
</evidence>
<dbReference type="RefSeq" id="XP_013409231.1">
    <property type="nucleotide sequence ID" value="XM_013553777.2"/>
</dbReference>
<dbReference type="GO" id="GO:0043248">
    <property type="term" value="P:proteasome assembly"/>
    <property type="evidence" value="ECO:0007669"/>
    <property type="project" value="InterPro"/>
</dbReference>
<dbReference type="InParanoid" id="A0A1S3JGG1"/>
<keyword evidence="1" id="KW-1185">Reference proteome</keyword>
<dbReference type="OrthoDB" id="368507at2759"/>
<dbReference type="GO" id="GO:0000502">
    <property type="term" value="C:proteasome complex"/>
    <property type="evidence" value="ECO:0007669"/>
    <property type="project" value="UniProtKB-KW"/>
</dbReference>
<dbReference type="PANTHER" id="PTHR33559:SF1">
    <property type="entry name" value="PROTEASOME ASSEMBLY CHAPERONE 4"/>
    <property type="match status" value="1"/>
</dbReference>
<dbReference type="Proteomes" id="UP000085678">
    <property type="component" value="Unplaced"/>
</dbReference>
<accession>A0A1S3JGG1</accession>
<organism evidence="1 2">
    <name type="scientific">Lingula anatina</name>
    <name type="common">Brachiopod</name>
    <name type="synonym">Lingula unguis</name>
    <dbReference type="NCBI Taxonomy" id="7574"/>
    <lineage>
        <taxon>Eukaryota</taxon>
        <taxon>Metazoa</taxon>
        <taxon>Spiralia</taxon>
        <taxon>Lophotrochozoa</taxon>
        <taxon>Brachiopoda</taxon>
        <taxon>Linguliformea</taxon>
        <taxon>Lingulata</taxon>
        <taxon>Lingulida</taxon>
        <taxon>Linguloidea</taxon>
        <taxon>Lingulidae</taxon>
        <taxon>Lingula</taxon>
    </lineage>
</organism>
<dbReference type="Pfam" id="PF16093">
    <property type="entry name" value="PAC4"/>
    <property type="match status" value="1"/>
</dbReference>
<dbReference type="PANTHER" id="PTHR33559">
    <property type="entry name" value="PROTEASOME ASSEMBLY CHAPERONE 4"/>
    <property type="match status" value="1"/>
</dbReference>
<dbReference type="STRING" id="7574.A0A1S3JGG1"/>
<dbReference type="GeneID" id="106172861"/>
<gene>
    <name evidence="2" type="primary">LOC106172861</name>
</gene>
<dbReference type="KEGG" id="lak:106172861"/>
<protein>
    <submittedName>
        <fullName evidence="2">Proteasome assembly chaperone 4</fullName>
    </submittedName>
</protein>